<evidence type="ECO:0000259" key="1">
    <source>
        <dbReference type="PROSITE" id="PS51384"/>
    </source>
</evidence>
<dbReference type="AlphaFoldDB" id="A0ABD5PDW1"/>
<dbReference type="InterPro" id="IPR008333">
    <property type="entry name" value="Cbr1-like_FAD-bd_dom"/>
</dbReference>
<protein>
    <submittedName>
        <fullName evidence="2">FAD-dependent oxidoreductase</fullName>
    </submittedName>
</protein>
<dbReference type="Proteomes" id="UP001595921">
    <property type="component" value="Unassembled WGS sequence"/>
</dbReference>
<evidence type="ECO:0000313" key="2">
    <source>
        <dbReference type="EMBL" id="MFC4358842.1"/>
    </source>
</evidence>
<dbReference type="InterPro" id="IPR017938">
    <property type="entry name" value="Riboflavin_synthase-like_b-brl"/>
</dbReference>
<dbReference type="RefSeq" id="WP_267623346.1">
    <property type="nucleotide sequence ID" value="NZ_JAODIW010000008.1"/>
</dbReference>
<dbReference type="InterPro" id="IPR039261">
    <property type="entry name" value="FNR_nucleotide-bd"/>
</dbReference>
<feature type="domain" description="FAD-binding FR-type" evidence="1">
    <location>
        <begin position="1"/>
        <end position="100"/>
    </location>
</feature>
<dbReference type="InterPro" id="IPR050415">
    <property type="entry name" value="MRET"/>
</dbReference>
<dbReference type="InterPro" id="IPR017927">
    <property type="entry name" value="FAD-bd_FR_type"/>
</dbReference>
<dbReference type="PROSITE" id="PS51384">
    <property type="entry name" value="FAD_FR"/>
    <property type="match status" value="1"/>
</dbReference>
<dbReference type="SUPFAM" id="SSF63380">
    <property type="entry name" value="Riboflavin synthase domain-like"/>
    <property type="match status" value="1"/>
</dbReference>
<dbReference type="Gene3D" id="3.40.50.80">
    <property type="entry name" value="Nucleotide-binding domain of ferredoxin-NADP reductase (FNR) module"/>
    <property type="match status" value="1"/>
</dbReference>
<accession>A0ABD5PDW1</accession>
<keyword evidence="3" id="KW-1185">Reference proteome</keyword>
<reference evidence="2 3" key="1">
    <citation type="journal article" date="2019" name="Int. J. Syst. Evol. Microbiol.">
        <title>The Global Catalogue of Microorganisms (GCM) 10K type strain sequencing project: providing services to taxonomists for standard genome sequencing and annotation.</title>
        <authorList>
            <consortium name="The Broad Institute Genomics Platform"/>
            <consortium name="The Broad Institute Genome Sequencing Center for Infectious Disease"/>
            <person name="Wu L."/>
            <person name="Ma J."/>
        </authorList>
    </citation>
    <scope>NUCLEOTIDE SEQUENCE [LARGE SCALE GENOMIC DNA]</scope>
    <source>
        <strain evidence="2 3">CGMCC 1.12553</strain>
    </source>
</reference>
<dbReference type="CDD" id="cd00322">
    <property type="entry name" value="FNR_like"/>
    <property type="match status" value="1"/>
</dbReference>
<dbReference type="PANTHER" id="PTHR47354">
    <property type="entry name" value="NADH OXIDOREDUCTASE HCR"/>
    <property type="match status" value="1"/>
</dbReference>
<dbReference type="Gene3D" id="2.40.30.10">
    <property type="entry name" value="Translation factors"/>
    <property type="match status" value="1"/>
</dbReference>
<dbReference type="Pfam" id="PF00970">
    <property type="entry name" value="FAD_binding_6"/>
    <property type="match status" value="1"/>
</dbReference>
<sequence length="215" mass="22322">METTLTVTAAESVGPDTVALTFQSPETFDAQPGQFVKLSATVDGEGYARFYTLSSPNVTDTFEVTVGVSEDGGPFSRHLAQLEPGDELEVDGPYGSDHYEGEARVVVLAGGPGVGPAVGIAERALDDGNEAAVVYRYDGDAPAHEARLDALREQGADVTVVGPDGDLTDAVADALTGDDGEQTFVYGFAPFVDEALEAVREAGGADETAKVENFG</sequence>
<name>A0ABD5PDW1_9EURY</name>
<dbReference type="PANTHER" id="PTHR47354:SF5">
    <property type="entry name" value="PROTEIN RFBI"/>
    <property type="match status" value="1"/>
</dbReference>
<dbReference type="EMBL" id="JBHSDS010000006">
    <property type="protein sequence ID" value="MFC4358842.1"/>
    <property type="molecule type" value="Genomic_DNA"/>
</dbReference>
<comment type="caution">
    <text evidence="2">The sequence shown here is derived from an EMBL/GenBank/DDBJ whole genome shotgun (WGS) entry which is preliminary data.</text>
</comment>
<dbReference type="SUPFAM" id="SSF52343">
    <property type="entry name" value="Ferredoxin reductase-like, C-terminal NADP-linked domain"/>
    <property type="match status" value="1"/>
</dbReference>
<gene>
    <name evidence="2" type="ORF">ACFO0N_12910</name>
</gene>
<organism evidence="2 3">
    <name type="scientific">Halobium salinum</name>
    <dbReference type="NCBI Taxonomy" id="1364940"/>
    <lineage>
        <taxon>Archaea</taxon>
        <taxon>Methanobacteriati</taxon>
        <taxon>Methanobacteriota</taxon>
        <taxon>Stenosarchaea group</taxon>
        <taxon>Halobacteria</taxon>
        <taxon>Halobacteriales</taxon>
        <taxon>Haloferacaceae</taxon>
        <taxon>Halobium</taxon>
    </lineage>
</organism>
<proteinExistence type="predicted"/>
<evidence type="ECO:0000313" key="3">
    <source>
        <dbReference type="Proteomes" id="UP001595921"/>
    </source>
</evidence>